<feature type="compositionally biased region" description="Low complexity" evidence="1">
    <location>
        <begin position="1100"/>
        <end position="1120"/>
    </location>
</feature>
<feature type="compositionally biased region" description="Low complexity" evidence="1">
    <location>
        <begin position="1034"/>
        <end position="1055"/>
    </location>
</feature>
<feature type="region of interest" description="Disordered" evidence="1">
    <location>
        <begin position="319"/>
        <end position="388"/>
    </location>
</feature>
<accession>A0AAW0F3B9</accession>
<feature type="compositionally biased region" description="Polar residues" evidence="1">
    <location>
        <begin position="1018"/>
        <end position="1027"/>
    </location>
</feature>
<gene>
    <name evidence="2" type="ORF">NESM_000167800</name>
</gene>
<keyword evidence="3" id="KW-1185">Reference proteome</keyword>
<evidence type="ECO:0008006" key="4">
    <source>
        <dbReference type="Google" id="ProtNLM"/>
    </source>
</evidence>
<proteinExistence type="predicted"/>
<feature type="region of interest" description="Disordered" evidence="1">
    <location>
        <begin position="1"/>
        <end position="21"/>
    </location>
</feature>
<feature type="compositionally biased region" description="Basic and acidic residues" evidence="1">
    <location>
        <begin position="256"/>
        <end position="265"/>
    </location>
</feature>
<feature type="region of interest" description="Disordered" evidence="1">
    <location>
        <begin position="632"/>
        <end position="662"/>
    </location>
</feature>
<feature type="compositionally biased region" description="Pro residues" evidence="1">
    <location>
        <begin position="954"/>
        <end position="967"/>
    </location>
</feature>
<feature type="compositionally biased region" description="Basic and acidic residues" evidence="1">
    <location>
        <begin position="228"/>
        <end position="243"/>
    </location>
</feature>
<reference evidence="2 3" key="1">
    <citation type="journal article" date="2021" name="MBio">
        <title>A New Model Trypanosomatid, Novymonas esmeraldas: Genomic Perception of Its 'Candidatus Pandoraea novymonadis' Endosymbiont.</title>
        <authorList>
            <person name="Zakharova A."/>
            <person name="Saura A."/>
            <person name="Butenko A."/>
            <person name="Podesvova L."/>
            <person name="Warmusova S."/>
            <person name="Kostygov A.Y."/>
            <person name="Nenarokova A."/>
            <person name="Lukes J."/>
            <person name="Opperdoes F.R."/>
            <person name="Yurchenko V."/>
        </authorList>
    </citation>
    <scope>NUCLEOTIDE SEQUENCE [LARGE SCALE GENOMIC DNA]</scope>
    <source>
        <strain evidence="2 3">E262AT.01</strain>
    </source>
</reference>
<feature type="region of interest" description="Disordered" evidence="1">
    <location>
        <begin position="680"/>
        <end position="817"/>
    </location>
</feature>
<dbReference type="Proteomes" id="UP001430356">
    <property type="component" value="Unassembled WGS sequence"/>
</dbReference>
<feature type="compositionally biased region" description="Low complexity" evidence="1">
    <location>
        <begin position="1242"/>
        <end position="1263"/>
    </location>
</feature>
<dbReference type="EMBL" id="JAECZO010000011">
    <property type="protein sequence ID" value="KAK7201077.1"/>
    <property type="molecule type" value="Genomic_DNA"/>
</dbReference>
<name>A0AAW0F3B9_9TRYP</name>
<feature type="compositionally biased region" description="Acidic residues" evidence="1">
    <location>
        <begin position="767"/>
        <end position="785"/>
    </location>
</feature>
<sequence length="1298" mass="133126">MHTERSGSEPERQVRFSSVPPSAPLFSFDVLEWSPGGGGGGGGGGASRSLSQLYARRSGSEQRLGSRASVGSSDERVDPRDRAAFSPTAGTWTCFRSLACCGDVLVLSDTALVDVGVARRHEFTWQQGPGRVPSSGAAASANASFGAHAGWRQTLALGSLGAGDGGGGASADMVPRESLLCHRRGAAPRQRLEVPLQDIHSIRRHCFQKPVPLLFNALGCTVTDGDGRGGEVDEDGDAARGDHNQWLLPPPPRRRRDGDRVGDGEGDGRLRWRYELWGPVGVIFALRGGRRLCLAFASAQHAEQMEELLIDFAAGAGLGRRPQGSSRQAAQLRSPGASATLSQIPAWTSGDGMPSAAPGVSGSSFGVPLSPPQLPLSPSHSHATVHRVSGEASSYAGAATTAAAAAAAGPPSPRSFGGGSVRPSASAAHVVPLAMAGSLAPAASSPTRTTAAAAVPPPVAHARGAVGKVPGGGYLYCRPWGEAARHRRYYLKLSSAARPSHVVHLSRHRVQLWQRLQHALGNEPRCVSLDLRRTTVAASATHDRVLRVTSLVDSFAQFKDVVPLGGEVGLASAADESASVRAARRREVELCTGRPVVFEALAKSPAERSAWMTWFHCRGADVESAAHDAAAAPGRGRSAPFQPLGGERLLATSPAGGPGRGMLLSGTVDQWVSKCLVPATSASTCSSPEPRPIPAPQLPLKEQSASQRGGVAPASAAVPASSTSSQERESTAASPRPFSFAPVGVDSRAQPAAATAPVMEKRAVQDAAEEEEEEEPSIVVEDDERDGAPPLPSTRVRRSDPSILAHTLAPSRRDSVSTQLMEAARLLQDGAAFAPETMPTLAAIAGGAAAVYLKDTSSSTSSSSSRGSASPAVTHESPPQLPATNVNSPQSPPPSTAAPTRQASSTSRREPKALSRKGSVGSPSPPLPTTATPLAATQAPPVDASSAVGEWASPQPPPSPPPRPPQPSHLHQEPQLQLQKSASGVSSRSAGSSHSVKSDAQGAAAVTALLSLVATLSQRAPSRSQSPDAPPGAAPAAALRDIARAAPAATAAAAAVERRASSAGVTPPPRPSSLGSEDAPAHHVDPADVPVQTARAMQDTSSSSSTASSLLVPVASSSAARGELVTPAAAASAEGARVRGGPSPTSSAARRAVDAGVSPTDVDPRLSQFLEHLSQHDADGGGSDGSGGRLLAKTTSTPFDLHHVLPSEHREDVAAEAASMASRSPSKSSATGSLRGTPIHPSMSSAEAAVAAAAPNATSSSYSRADGEHSGGPLTPESRATMERRRRAFRNSLFIHQA</sequence>
<feature type="region of interest" description="Disordered" evidence="1">
    <location>
        <begin position="854"/>
        <end position="1002"/>
    </location>
</feature>
<feature type="compositionally biased region" description="Low complexity" evidence="1">
    <location>
        <begin position="929"/>
        <end position="941"/>
    </location>
</feature>
<feature type="compositionally biased region" description="Low complexity" evidence="1">
    <location>
        <begin position="1217"/>
        <end position="1233"/>
    </location>
</feature>
<organism evidence="2 3">
    <name type="scientific">Novymonas esmeraldas</name>
    <dbReference type="NCBI Taxonomy" id="1808958"/>
    <lineage>
        <taxon>Eukaryota</taxon>
        <taxon>Discoba</taxon>
        <taxon>Euglenozoa</taxon>
        <taxon>Kinetoplastea</taxon>
        <taxon>Metakinetoplastina</taxon>
        <taxon>Trypanosomatida</taxon>
        <taxon>Trypanosomatidae</taxon>
        <taxon>Novymonas</taxon>
    </lineage>
</organism>
<evidence type="ECO:0000313" key="2">
    <source>
        <dbReference type="EMBL" id="KAK7201077.1"/>
    </source>
</evidence>
<evidence type="ECO:0000313" key="3">
    <source>
        <dbReference type="Proteomes" id="UP001430356"/>
    </source>
</evidence>
<feature type="region of interest" description="Disordered" evidence="1">
    <location>
        <begin position="1017"/>
        <end position="1193"/>
    </location>
</feature>
<feature type="region of interest" description="Disordered" evidence="1">
    <location>
        <begin position="228"/>
        <end position="265"/>
    </location>
</feature>
<evidence type="ECO:0000256" key="1">
    <source>
        <dbReference type="SAM" id="MobiDB-lite"/>
    </source>
</evidence>
<feature type="compositionally biased region" description="Basic and acidic residues" evidence="1">
    <location>
        <begin position="73"/>
        <end position="82"/>
    </location>
</feature>
<comment type="caution">
    <text evidence="2">The sequence shown here is derived from an EMBL/GenBank/DDBJ whole genome shotgun (WGS) entry which is preliminary data.</text>
</comment>
<feature type="compositionally biased region" description="Basic and acidic residues" evidence="1">
    <location>
        <begin position="1"/>
        <end position="14"/>
    </location>
</feature>
<feature type="region of interest" description="Disordered" evidence="1">
    <location>
        <begin position="57"/>
        <end position="82"/>
    </location>
</feature>
<feature type="compositionally biased region" description="Low complexity" evidence="1">
    <location>
        <begin position="897"/>
        <end position="906"/>
    </location>
</feature>
<feature type="compositionally biased region" description="Polar residues" evidence="1">
    <location>
        <begin position="323"/>
        <end position="346"/>
    </location>
</feature>
<feature type="region of interest" description="Disordered" evidence="1">
    <location>
        <begin position="1213"/>
        <end position="1284"/>
    </location>
</feature>
<feature type="compositionally biased region" description="Low complexity" evidence="1">
    <location>
        <begin position="857"/>
        <end position="870"/>
    </location>
</feature>
<protein>
    <recommendedName>
        <fullName evidence="4">PH domain-containing protein</fullName>
    </recommendedName>
</protein>
<feature type="compositionally biased region" description="Low complexity" evidence="1">
    <location>
        <begin position="711"/>
        <end position="725"/>
    </location>
</feature>
<feature type="compositionally biased region" description="Low complexity" evidence="1">
    <location>
        <begin position="980"/>
        <end position="995"/>
    </location>
</feature>